<evidence type="ECO:0000313" key="2">
    <source>
        <dbReference type="Proteomes" id="UP000078597"/>
    </source>
</evidence>
<proteinExistence type="predicted"/>
<dbReference type="EMBL" id="FLQW01006530">
    <property type="protein sequence ID" value="SBT00629.1"/>
    <property type="molecule type" value="Genomic_DNA"/>
</dbReference>
<sequence length="61" mass="7006">NKSEKRETGREAERDTVKLVVNCKNSSNSNVNSYYYSYSDCMGNFYKSISSWHNAANCIKL</sequence>
<feature type="non-terminal residue" evidence="1">
    <location>
        <position position="1"/>
    </location>
</feature>
<protein>
    <submittedName>
        <fullName evidence="1">Uncharacterized protein</fullName>
    </submittedName>
</protein>
<dbReference type="AlphaFoldDB" id="A0A1A8X5V1"/>
<evidence type="ECO:0000313" key="1">
    <source>
        <dbReference type="EMBL" id="SBT00629.1"/>
    </source>
</evidence>
<accession>A0A1A8X5V1</accession>
<dbReference type="Proteomes" id="UP000078597">
    <property type="component" value="Unassembled WGS sequence"/>
</dbReference>
<reference evidence="2" key="1">
    <citation type="submission" date="2016-05" db="EMBL/GenBank/DDBJ databases">
        <authorList>
            <person name="Naeem Raeece"/>
        </authorList>
    </citation>
    <scope>NUCLEOTIDE SEQUENCE [LARGE SCALE GENOMIC DNA]</scope>
</reference>
<gene>
    <name evidence="1" type="ORF">PMALA_077410</name>
</gene>
<name>A0A1A8X5V1_PLAMA</name>
<organism evidence="1 2">
    <name type="scientific">Plasmodium malariae</name>
    <dbReference type="NCBI Taxonomy" id="5858"/>
    <lineage>
        <taxon>Eukaryota</taxon>
        <taxon>Sar</taxon>
        <taxon>Alveolata</taxon>
        <taxon>Apicomplexa</taxon>
        <taxon>Aconoidasida</taxon>
        <taxon>Haemosporida</taxon>
        <taxon>Plasmodiidae</taxon>
        <taxon>Plasmodium</taxon>
        <taxon>Plasmodium (Plasmodium)</taxon>
    </lineage>
</organism>